<accession>A0ABS7E2X5</accession>
<proteinExistence type="predicted"/>
<name>A0ABS7E2X5_9GAMM</name>
<dbReference type="RefSeq" id="WP_220109604.1">
    <property type="nucleotide sequence ID" value="NZ_JAHZST010000006.1"/>
</dbReference>
<protein>
    <submittedName>
        <fullName evidence="2">Uncharacterized protein</fullName>
    </submittedName>
</protein>
<gene>
    <name evidence="2" type="ORF">K0625_10265</name>
</gene>
<keyword evidence="1" id="KW-0732">Signal</keyword>
<feature type="chain" id="PRO_5045324902" evidence="1">
    <location>
        <begin position="23"/>
        <end position="103"/>
    </location>
</feature>
<organism evidence="2 3">
    <name type="scientific">Shewanella nanhaiensis</name>
    <dbReference type="NCBI Taxonomy" id="2864872"/>
    <lineage>
        <taxon>Bacteria</taxon>
        <taxon>Pseudomonadati</taxon>
        <taxon>Pseudomonadota</taxon>
        <taxon>Gammaproteobacteria</taxon>
        <taxon>Alteromonadales</taxon>
        <taxon>Shewanellaceae</taxon>
        <taxon>Shewanella</taxon>
    </lineage>
</organism>
<keyword evidence="3" id="KW-1185">Reference proteome</keyword>
<dbReference type="EMBL" id="JAHZST010000006">
    <property type="protein sequence ID" value="MBW8184058.1"/>
    <property type="molecule type" value="Genomic_DNA"/>
</dbReference>
<comment type="caution">
    <text evidence="2">The sequence shown here is derived from an EMBL/GenBank/DDBJ whole genome shotgun (WGS) entry which is preliminary data.</text>
</comment>
<feature type="signal peptide" evidence="1">
    <location>
        <begin position="1"/>
        <end position="22"/>
    </location>
</feature>
<evidence type="ECO:0000313" key="3">
    <source>
        <dbReference type="Proteomes" id="UP001195963"/>
    </source>
</evidence>
<dbReference type="Proteomes" id="UP001195963">
    <property type="component" value="Unassembled WGS sequence"/>
</dbReference>
<evidence type="ECO:0000256" key="1">
    <source>
        <dbReference type="SAM" id="SignalP"/>
    </source>
</evidence>
<evidence type="ECO:0000313" key="2">
    <source>
        <dbReference type="EMBL" id="MBW8184058.1"/>
    </source>
</evidence>
<sequence length="103" mass="11389">MNKIIITAGLLFGSLLSGASYAHFSTIECNDCSASQRLQQADTNLVDQAHESIFVVDFVNHSVSKFQADGEVVKAVTMTLSENIDINHKYNHRKTFLRSVNAD</sequence>
<reference evidence="2 3" key="1">
    <citation type="submission" date="2021-07" db="EMBL/GenBank/DDBJ databases">
        <title>Shewanella sp. nov, isolated from SCS.</title>
        <authorList>
            <person name="Cao W.R."/>
        </authorList>
    </citation>
    <scope>NUCLEOTIDE SEQUENCE [LARGE SCALE GENOMIC DNA]</scope>
    <source>
        <strain evidence="2 3">NR704-98</strain>
    </source>
</reference>